<evidence type="ECO:0000256" key="9">
    <source>
        <dbReference type="SAM" id="Phobius"/>
    </source>
</evidence>
<dbReference type="PANTHER" id="PTHR24230">
    <property type="entry name" value="G-PROTEIN COUPLED RECEPTOR"/>
    <property type="match status" value="1"/>
</dbReference>
<accession>A0A1W0X8R0</accession>
<dbReference type="AlphaFoldDB" id="A0A1W0X8R0"/>
<evidence type="ECO:0000256" key="1">
    <source>
        <dbReference type="ARBA" id="ARBA00004651"/>
    </source>
</evidence>
<dbReference type="EMBL" id="MTYJ01000010">
    <property type="protein sequence ID" value="OQV23712.1"/>
    <property type="molecule type" value="Genomic_DNA"/>
</dbReference>
<dbReference type="InterPro" id="IPR017452">
    <property type="entry name" value="GPCR_Rhodpsn_7TM"/>
</dbReference>
<keyword evidence="8" id="KW-0807">Transducer</keyword>
<evidence type="ECO:0000256" key="2">
    <source>
        <dbReference type="ARBA" id="ARBA00022475"/>
    </source>
</evidence>
<dbReference type="InterPro" id="IPR000276">
    <property type="entry name" value="GPCR_Rhodpsn"/>
</dbReference>
<evidence type="ECO:0000259" key="10">
    <source>
        <dbReference type="PROSITE" id="PS50262"/>
    </source>
</evidence>
<feature type="transmembrane region" description="Helical" evidence="9">
    <location>
        <begin position="232"/>
        <end position="257"/>
    </location>
</feature>
<protein>
    <submittedName>
        <fullName evidence="11">Gonadotropin-releasing hormone receptor</fullName>
    </submittedName>
</protein>
<evidence type="ECO:0000256" key="8">
    <source>
        <dbReference type="ARBA" id="ARBA00023224"/>
    </source>
</evidence>
<feature type="transmembrane region" description="Helical" evidence="9">
    <location>
        <begin position="141"/>
        <end position="162"/>
    </location>
</feature>
<organism evidence="11 12">
    <name type="scientific">Hypsibius exemplaris</name>
    <name type="common">Freshwater tardigrade</name>
    <dbReference type="NCBI Taxonomy" id="2072580"/>
    <lineage>
        <taxon>Eukaryota</taxon>
        <taxon>Metazoa</taxon>
        <taxon>Ecdysozoa</taxon>
        <taxon>Tardigrada</taxon>
        <taxon>Eutardigrada</taxon>
        <taxon>Parachela</taxon>
        <taxon>Hypsibioidea</taxon>
        <taxon>Hypsibiidae</taxon>
        <taxon>Hypsibius</taxon>
    </lineage>
</organism>
<dbReference type="PRINTS" id="PR00237">
    <property type="entry name" value="GPCRRHODOPSN"/>
</dbReference>
<feature type="transmembrane region" description="Helical" evidence="9">
    <location>
        <begin position="366"/>
        <end position="390"/>
    </location>
</feature>
<keyword evidence="2" id="KW-1003">Cell membrane</keyword>
<dbReference type="SUPFAM" id="SSF81321">
    <property type="entry name" value="Family A G protein-coupled receptor-like"/>
    <property type="match status" value="1"/>
</dbReference>
<reference evidence="12" key="1">
    <citation type="submission" date="2017-01" db="EMBL/GenBank/DDBJ databases">
        <title>Comparative genomics of anhydrobiosis in the tardigrade Hypsibius dujardini.</title>
        <authorList>
            <person name="Yoshida Y."/>
            <person name="Koutsovoulos G."/>
            <person name="Laetsch D."/>
            <person name="Stevens L."/>
            <person name="Kumar S."/>
            <person name="Horikawa D."/>
            <person name="Ishino K."/>
            <person name="Komine S."/>
            <person name="Tomita M."/>
            <person name="Blaxter M."/>
            <person name="Arakawa K."/>
        </authorList>
    </citation>
    <scope>NUCLEOTIDE SEQUENCE [LARGE SCALE GENOMIC DNA]</scope>
    <source>
        <strain evidence="12">Z151</strain>
    </source>
</reference>
<keyword evidence="6 9" id="KW-0472">Membrane</keyword>
<comment type="caution">
    <text evidence="11">The sequence shown here is derived from an EMBL/GenBank/DDBJ whole genome shotgun (WGS) entry which is preliminary data.</text>
</comment>
<name>A0A1W0X8R0_HYPEX</name>
<feature type="transmembrane region" description="Helical" evidence="9">
    <location>
        <begin position="67"/>
        <end position="91"/>
    </location>
</feature>
<keyword evidence="4 9" id="KW-1133">Transmembrane helix</keyword>
<proteinExistence type="predicted"/>
<keyword evidence="5" id="KW-0297">G-protein coupled receptor</keyword>
<keyword evidence="7 11" id="KW-0675">Receptor</keyword>
<evidence type="ECO:0000256" key="6">
    <source>
        <dbReference type="ARBA" id="ARBA00023136"/>
    </source>
</evidence>
<keyword evidence="3 9" id="KW-0812">Transmembrane</keyword>
<evidence type="ECO:0000256" key="3">
    <source>
        <dbReference type="ARBA" id="ARBA00022692"/>
    </source>
</evidence>
<dbReference type="Gene3D" id="1.20.1070.10">
    <property type="entry name" value="Rhodopsin 7-helix transmembrane proteins"/>
    <property type="match status" value="1"/>
</dbReference>
<evidence type="ECO:0000313" key="11">
    <source>
        <dbReference type="EMBL" id="OQV23712.1"/>
    </source>
</evidence>
<dbReference type="GO" id="GO:0005886">
    <property type="term" value="C:plasma membrane"/>
    <property type="evidence" value="ECO:0007669"/>
    <property type="project" value="UniProtKB-SubCell"/>
</dbReference>
<feature type="transmembrane region" description="Helical" evidence="9">
    <location>
        <begin position="103"/>
        <end position="121"/>
    </location>
</feature>
<dbReference type="Proteomes" id="UP000192578">
    <property type="component" value="Unassembled WGS sequence"/>
</dbReference>
<comment type="subcellular location">
    <subcellularLocation>
        <location evidence="1">Cell membrane</location>
        <topology evidence="1">Multi-pass membrane protein</topology>
    </subcellularLocation>
</comment>
<dbReference type="GO" id="GO:0007218">
    <property type="term" value="P:neuropeptide signaling pathway"/>
    <property type="evidence" value="ECO:0007669"/>
    <property type="project" value="TreeGrafter"/>
</dbReference>
<evidence type="ECO:0000256" key="5">
    <source>
        <dbReference type="ARBA" id="ARBA00023040"/>
    </source>
</evidence>
<evidence type="ECO:0000313" key="12">
    <source>
        <dbReference type="Proteomes" id="UP000192578"/>
    </source>
</evidence>
<dbReference type="PANTHER" id="PTHR24230:SF163">
    <property type="entry name" value="CORAZONIN RECEPTOR, ISOFORM B"/>
    <property type="match status" value="1"/>
</dbReference>
<sequence>MEESPSPPPVNTESGLSKHKRPHFFPLAVYQPGLPLPPLAIKNLSLSLFHVDPQQVMAELVHPAHDYTAVVLCALLTFGLLANLYLAVRCFCNKKGQRTKVRIHLFHVLLANLIICLFAIPMDIGWRYTVEWRGGNIGCKILQFAKVLGLYGLSHNLTAIAVDKVVEVRMLMMGGYRQQRCTGWIFAAAWTSSVICSFPQLLVFQTGYSEYSPSVMQCVGGDSFASQGSEDLYTVFMLLFMFGIPWTVMLICFLYIYRIVKSAHDLPEDVEQYALTLSIQQESTSSSSGPQTRTRVFSLGQQSRTSVLSTWGIPHYPVSINQHPMSASLDGTTGDVTYVTSNIIHLRSSEGNFILLNDSFERDLKIFSTVAATTVLTCLPYVAFTVWYLVDSQSHGAVHPIVQELPFVLILSNILLIPAIYALKLCVTS</sequence>
<dbReference type="GO" id="GO:0008528">
    <property type="term" value="F:G protein-coupled peptide receptor activity"/>
    <property type="evidence" value="ECO:0007669"/>
    <property type="project" value="TreeGrafter"/>
</dbReference>
<dbReference type="Pfam" id="PF00001">
    <property type="entry name" value="7tm_1"/>
    <property type="match status" value="1"/>
</dbReference>
<evidence type="ECO:0000256" key="7">
    <source>
        <dbReference type="ARBA" id="ARBA00023170"/>
    </source>
</evidence>
<dbReference type="OrthoDB" id="6435638at2759"/>
<feature type="transmembrane region" description="Helical" evidence="9">
    <location>
        <begin position="183"/>
        <end position="204"/>
    </location>
</feature>
<gene>
    <name evidence="11" type="ORF">BV898_02448</name>
</gene>
<keyword evidence="12" id="KW-1185">Reference proteome</keyword>
<evidence type="ECO:0000256" key="4">
    <source>
        <dbReference type="ARBA" id="ARBA00022989"/>
    </source>
</evidence>
<dbReference type="PROSITE" id="PS50262">
    <property type="entry name" value="G_PROTEIN_RECEP_F1_2"/>
    <property type="match status" value="1"/>
</dbReference>
<feature type="domain" description="G-protein coupled receptors family 1 profile" evidence="10">
    <location>
        <begin position="82"/>
        <end position="421"/>
    </location>
</feature>
<feature type="transmembrane region" description="Helical" evidence="9">
    <location>
        <begin position="405"/>
        <end position="423"/>
    </location>
</feature>